<dbReference type="SUPFAM" id="SSF55729">
    <property type="entry name" value="Acyl-CoA N-acyltransferases (Nat)"/>
    <property type="match status" value="1"/>
</dbReference>
<gene>
    <name evidence="1" type="ORF">BACINT_04054</name>
</gene>
<dbReference type="EMBL" id="ABJL02000008">
    <property type="protein sequence ID" value="EDV04913.1"/>
    <property type="molecule type" value="Genomic_DNA"/>
</dbReference>
<name>B3CE22_9BACE</name>
<reference evidence="1 2" key="1">
    <citation type="submission" date="2008-04" db="EMBL/GenBank/DDBJ databases">
        <title>Draft genome sequence of Bacteroides intestinalis (DSM 17393).</title>
        <authorList>
            <person name="Sudarsanam P."/>
            <person name="Ley R."/>
            <person name="Guruge J."/>
            <person name="Turnbaugh P.J."/>
            <person name="Mahowald M."/>
            <person name="Liep D."/>
            <person name="Gordon J."/>
        </authorList>
    </citation>
    <scope>NUCLEOTIDE SEQUENCE [LARGE SCALE GENOMIC DNA]</scope>
    <source>
        <strain evidence="1 2">DSM 17393</strain>
    </source>
</reference>
<dbReference type="Proteomes" id="UP000004596">
    <property type="component" value="Unassembled WGS sequence"/>
</dbReference>
<comment type="caution">
    <text evidence="1">The sequence shown here is derived from an EMBL/GenBank/DDBJ whole genome shotgun (WGS) entry which is preliminary data.</text>
</comment>
<sequence>MDVNEQNEQAFRFYRNRGFEVISRDETDAQGKPFPILHMQLTNY</sequence>
<dbReference type="STRING" id="471870.BACINT_04054"/>
<dbReference type="AlphaFoldDB" id="B3CE22"/>
<reference evidence="1 2" key="2">
    <citation type="submission" date="2008-04" db="EMBL/GenBank/DDBJ databases">
        <authorList>
            <person name="Fulton L."/>
            <person name="Clifton S."/>
            <person name="Fulton B."/>
            <person name="Xu J."/>
            <person name="Minx P."/>
            <person name="Pepin K.H."/>
            <person name="Johnson M."/>
            <person name="Thiruvilangam P."/>
            <person name="Bhonagiri V."/>
            <person name="Nash W.E."/>
            <person name="Mardis E.R."/>
            <person name="Wilson R.K."/>
        </authorList>
    </citation>
    <scope>NUCLEOTIDE SEQUENCE [LARGE SCALE GENOMIC DNA]</scope>
    <source>
        <strain evidence="1 2">DSM 17393</strain>
    </source>
</reference>
<evidence type="ECO:0000313" key="1">
    <source>
        <dbReference type="EMBL" id="EDV04913.1"/>
    </source>
</evidence>
<proteinExistence type="predicted"/>
<evidence type="ECO:0008006" key="3">
    <source>
        <dbReference type="Google" id="ProtNLM"/>
    </source>
</evidence>
<accession>B3CE22</accession>
<dbReference type="Gene3D" id="3.40.630.30">
    <property type="match status" value="1"/>
</dbReference>
<dbReference type="InterPro" id="IPR016181">
    <property type="entry name" value="Acyl_CoA_acyltransferase"/>
</dbReference>
<dbReference type="eggNOG" id="COG0456">
    <property type="taxonomic scope" value="Bacteria"/>
</dbReference>
<protein>
    <recommendedName>
        <fullName evidence="3">N-acetyltransferase domain-containing protein</fullName>
    </recommendedName>
</protein>
<evidence type="ECO:0000313" key="2">
    <source>
        <dbReference type="Proteomes" id="UP000004596"/>
    </source>
</evidence>
<organism evidence="1 2">
    <name type="scientific">Bacteroides intestinalis DSM 17393</name>
    <dbReference type="NCBI Taxonomy" id="471870"/>
    <lineage>
        <taxon>Bacteria</taxon>
        <taxon>Pseudomonadati</taxon>
        <taxon>Bacteroidota</taxon>
        <taxon>Bacteroidia</taxon>
        <taxon>Bacteroidales</taxon>
        <taxon>Bacteroidaceae</taxon>
        <taxon>Bacteroides</taxon>
    </lineage>
</organism>